<evidence type="ECO:0000313" key="2">
    <source>
        <dbReference type="EMBL" id="GBF08067.1"/>
    </source>
</evidence>
<name>A0A2I9DXU6_9DEIO</name>
<feature type="region of interest" description="Disordered" evidence="1">
    <location>
        <begin position="1"/>
        <end position="97"/>
    </location>
</feature>
<reference evidence="3" key="1">
    <citation type="submission" date="2018-01" db="EMBL/GenBank/DDBJ databases">
        <title>Draft Genome Sequence of the Radioresistant Bacterium Deinococcus aerius TR0125, Isolated from the Higher Atmosphere above Japan.</title>
        <authorList>
            <person name="Satoh K."/>
            <person name="Arai H."/>
            <person name="Sanzen T."/>
            <person name="Kawaguchi Y."/>
            <person name="Hayashi H."/>
            <person name="Yokobori S."/>
            <person name="Yamagishi A."/>
            <person name="Oono Y."/>
            <person name="Narumi I."/>
        </authorList>
    </citation>
    <scope>NUCLEOTIDE SEQUENCE [LARGE SCALE GENOMIC DNA]</scope>
    <source>
        <strain evidence="3">TR0125</strain>
    </source>
</reference>
<evidence type="ECO:0000256" key="1">
    <source>
        <dbReference type="SAM" id="MobiDB-lite"/>
    </source>
</evidence>
<evidence type="ECO:0000313" key="3">
    <source>
        <dbReference type="Proteomes" id="UP000236569"/>
    </source>
</evidence>
<organism evidence="2 3">
    <name type="scientific">Deinococcus aerius</name>
    <dbReference type="NCBI Taxonomy" id="200253"/>
    <lineage>
        <taxon>Bacteria</taxon>
        <taxon>Thermotogati</taxon>
        <taxon>Deinococcota</taxon>
        <taxon>Deinococci</taxon>
        <taxon>Deinococcales</taxon>
        <taxon>Deinococcaceae</taxon>
        <taxon>Deinococcus</taxon>
    </lineage>
</organism>
<protein>
    <submittedName>
        <fullName evidence="2">Uncharacterized protein</fullName>
    </submittedName>
</protein>
<dbReference type="EMBL" id="BFAG01000022">
    <property type="protein sequence ID" value="GBF08067.1"/>
    <property type="molecule type" value="Genomic_DNA"/>
</dbReference>
<comment type="caution">
    <text evidence="2">The sequence shown here is derived from an EMBL/GenBank/DDBJ whole genome shotgun (WGS) entry which is preliminary data.</text>
</comment>
<feature type="compositionally biased region" description="Basic and acidic residues" evidence="1">
    <location>
        <begin position="50"/>
        <end position="65"/>
    </location>
</feature>
<accession>A0A2I9DXU6</accession>
<keyword evidence="3" id="KW-1185">Reference proteome</keyword>
<sequence length="111" mass="11705">MAANLNVAPKRLQGVGQDVTPNTDRVTVETASEVRRPQHGVGIGYGDDIAEARRETEGDCGRQREGWPAGERGVAGPPTGAGGERLLVSGPASGSCPPSWCWGPRCWPRGR</sequence>
<dbReference type="Proteomes" id="UP000236569">
    <property type="component" value="Unassembled WGS sequence"/>
</dbReference>
<dbReference type="AlphaFoldDB" id="A0A2I9DXU6"/>
<proteinExistence type="predicted"/>
<gene>
    <name evidence="2" type="ORF">DAERI_220010</name>
</gene>